<dbReference type="Pfam" id="PF13333">
    <property type="entry name" value="rve_2"/>
    <property type="match status" value="1"/>
</dbReference>
<dbReference type="Pfam" id="PF00665">
    <property type="entry name" value="rve"/>
    <property type="match status" value="1"/>
</dbReference>
<comment type="function">
    <text evidence="1">Involved in the transposition of the insertion sequence.</text>
</comment>
<sequence length="415" mass="46423">MPAPRKYPDELRERATRMTLEARQDPATRTGAFRRVGEQLGINPETLRNWVRQAEIDHGHRPGSTTSEAARVAELEKENRELRRANAILRSASAFFAADARPPTALIVDYIDEHKHEFGVEPICATLSAAGTQIAPSTYYAAKTRPPSVRSLRDEQVLVEIRRVHEANYGVYGARKVHAQLRREGLQVARCTVERLMRAAGLRGISRAKGPRTTVPGRGPDERQDLVQRDFTAAAPNQLWVADITYCRTFSGWVYAAFIIDVFSRRVLGWQLSKSLRTDLALDALEMAFWTRQRAGHDVAGLRHHSDKGVQYVAVRYTQRLAQAGAVASVGTTGDSYDNALAEAFNSLFKAELIRNKGPFKSIEDLEIAVAEYIDWFNHRRAHGEIRLVPPVEFEDVYHHENPVPAPAGAALTSL</sequence>
<dbReference type="InterPro" id="IPR025948">
    <property type="entry name" value="HTH-like_dom"/>
</dbReference>
<proteinExistence type="predicted"/>
<dbReference type="Gene3D" id="1.10.10.10">
    <property type="entry name" value="Winged helix-like DNA-binding domain superfamily/Winged helix DNA-binding domain"/>
    <property type="match status" value="1"/>
</dbReference>
<dbReference type="Pfam" id="PF01527">
    <property type="entry name" value="HTH_Tnp_1"/>
    <property type="match status" value="1"/>
</dbReference>
<dbReference type="Gene3D" id="3.30.420.10">
    <property type="entry name" value="Ribonuclease H-like superfamily/Ribonuclease H"/>
    <property type="match status" value="1"/>
</dbReference>
<dbReference type="AlphaFoldDB" id="A0AAX0VHP1"/>
<dbReference type="InterPro" id="IPR002514">
    <property type="entry name" value="Transposase_8"/>
</dbReference>
<dbReference type="Proteomes" id="UP000234847">
    <property type="component" value="Unassembled WGS sequence"/>
</dbReference>
<gene>
    <name evidence="4" type="ORF">CYJ95_11410</name>
</gene>
<evidence type="ECO:0000259" key="3">
    <source>
        <dbReference type="PROSITE" id="PS50994"/>
    </source>
</evidence>
<accession>A0AAX0VHP1</accession>
<dbReference type="GO" id="GO:0006313">
    <property type="term" value="P:DNA transposition"/>
    <property type="evidence" value="ECO:0007669"/>
    <property type="project" value="InterPro"/>
</dbReference>
<evidence type="ECO:0000256" key="1">
    <source>
        <dbReference type="ARBA" id="ARBA00002286"/>
    </source>
</evidence>
<protein>
    <submittedName>
        <fullName evidence="4">IS3 family transposase</fullName>
    </submittedName>
</protein>
<comment type="caution">
    <text evidence="4">The sequence shown here is derived from an EMBL/GenBank/DDBJ whole genome shotgun (WGS) entry which is preliminary data.</text>
</comment>
<organism evidence="4 5">
    <name type="scientific">Micrococcus luteus</name>
    <name type="common">Micrococcus lysodeikticus</name>
    <dbReference type="NCBI Taxonomy" id="1270"/>
    <lineage>
        <taxon>Bacteria</taxon>
        <taxon>Bacillati</taxon>
        <taxon>Actinomycetota</taxon>
        <taxon>Actinomycetes</taxon>
        <taxon>Micrococcales</taxon>
        <taxon>Micrococcaceae</taxon>
        <taxon>Micrococcus</taxon>
    </lineage>
</organism>
<dbReference type="PROSITE" id="PS50994">
    <property type="entry name" value="INTEGRASE"/>
    <property type="match status" value="1"/>
</dbReference>
<reference evidence="4 5" key="1">
    <citation type="submission" date="2017-12" db="EMBL/GenBank/DDBJ databases">
        <title>Phylogenetic diversity of female urinary microbiome.</title>
        <authorList>
            <person name="Thomas-White K."/>
            <person name="Wolfe A.J."/>
        </authorList>
    </citation>
    <scope>NUCLEOTIDE SEQUENCE [LARGE SCALE GENOMIC DNA]</scope>
    <source>
        <strain evidence="4 5">UMB0038</strain>
    </source>
</reference>
<dbReference type="GO" id="GO:0003677">
    <property type="term" value="F:DNA binding"/>
    <property type="evidence" value="ECO:0007669"/>
    <property type="project" value="InterPro"/>
</dbReference>
<evidence type="ECO:0000313" key="5">
    <source>
        <dbReference type="Proteomes" id="UP000234847"/>
    </source>
</evidence>
<dbReference type="InterPro" id="IPR009057">
    <property type="entry name" value="Homeodomain-like_sf"/>
</dbReference>
<dbReference type="InterPro" id="IPR050900">
    <property type="entry name" value="Transposase_IS3/IS150/IS904"/>
</dbReference>
<dbReference type="GO" id="GO:0015074">
    <property type="term" value="P:DNA integration"/>
    <property type="evidence" value="ECO:0007669"/>
    <property type="project" value="InterPro"/>
</dbReference>
<dbReference type="RefSeq" id="WP_101966176.1">
    <property type="nucleotide sequence ID" value="NZ_JBEYAF010000003.1"/>
</dbReference>
<dbReference type="GO" id="GO:0004803">
    <property type="term" value="F:transposase activity"/>
    <property type="evidence" value="ECO:0007669"/>
    <property type="project" value="InterPro"/>
</dbReference>
<dbReference type="NCBIfam" id="NF033516">
    <property type="entry name" value="transpos_IS3"/>
    <property type="match status" value="1"/>
</dbReference>
<dbReference type="PANTHER" id="PTHR46889:SF4">
    <property type="entry name" value="TRANSPOSASE INSO FOR INSERTION SEQUENCE ELEMENT IS911B-RELATED"/>
    <property type="match status" value="1"/>
</dbReference>
<dbReference type="Pfam" id="PF13276">
    <property type="entry name" value="HTH_21"/>
    <property type="match status" value="1"/>
</dbReference>
<feature type="domain" description="Integrase catalytic" evidence="3">
    <location>
        <begin position="232"/>
        <end position="398"/>
    </location>
</feature>
<dbReference type="InterPro" id="IPR048020">
    <property type="entry name" value="Transpos_IS3"/>
</dbReference>
<evidence type="ECO:0000256" key="2">
    <source>
        <dbReference type="SAM" id="Coils"/>
    </source>
</evidence>
<dbReference type="InterPro" id="IPR036388">
    <property type="entry name" value="WH-like_DNA-bd_sf"/>
</dbReference>
<dbReference type="SUPFAM" id="SSF46689">
    <property type="entry name" value="Homeodomain-like"/>
    <property type="match status" value="1"/>
</dbReference>
<dbReference type="SUPFAM" id="SSF53098">
    <property type="entry name" value="Ribonuclease H-like"/>
    <property type="match status" value="1"/>
</dbReference>
<keyword evidence="2" id="KW-0175">Coiled coil</keyword>
<dbReference type="InterPro" id="IPR001584">
    <property type="entry name" value="Integrase_cat-core"/>
</dbReference>
<dbReference type="InterPro" id="IPR036397">
    <property type="entry name" value="RNaseH_sf"/>
</dbReference>
<dbReference type="InterPro" id="IPR012337">
    <property type="entry name" value="RNaseH-like_sf"/>
</dbReference>
<evidence type="ECO:0000313" key="4">
    <source>
        <dbReference type="EMBL" id="PKZ79680.1"/>
    </source>
</evidence>
<dbReference type="PANTHER" id="PTHR46889">
    <property type="entry name" value="TRANSPOSASE INSF FOR INSERTION SEQUENCE IS3B-RELATED"/>
    <property type="match status" value="1"/>
</dbReference>
<dbReference type="EMBL" id="PKJT01000017">
    <property type="protein sequence ID" value="PKZ79680.1"/>
    <property type="molecule type" value="Genomic_DNA"/>
</dbReference>
<name>A0AAX0VHP1_MICLU</name>
<feature type="coiled-coil region" evidence="2">
    <location>
        <begin position="65"/>
        <end position="92"/>
    </location>
</feature>